<dbReference type="InterPro" id="IPR014347">
    <property type="entry name" value="Tautomerase/MIF_sf"/>
</dbReference>
<reference evidence="3 4" key="1">
    <citation type="submission" date="2019-06" db="EMBL/GenBank/DDBJ databases">
        <title>Sequencing the genomes of 1000 actinobacteria strains.</title>
        <authorList>
            <person name="Klenk H.-P."/>
        </authorList>
    </citation>
    <scope>NUCLEOTIDE SEQUENCE [LARGE SCALE GENOMIC DNA]</scope>
    <source>
        <strain evidence="3 4">DSM 8251</strain>
    </source>
</reference>
<evidence type="ECO:0000313" key="4">
    <source>
        <dbReference type="Proteomes" id="UP000316196"/>
    </source>
</evidence>
<gene>
    <name evidence="3" type="ORF">FB460_0776</name>
</gene>
<evidence type="ECO:0000313" key="3">
    <source>
        <dbReference type="EMBL" id="TQL62982.1"/>
    </source>
</evidence>
<sequence>MPIINVTLIEGRSDEAIEGFMKDVARTASESLNAPLDSVRVIVQQVPPSRFAVGDKLKSET</sequence>
<dbReference type="SUPFAM" id="SSF55331">
    <property type="entry name" value="Tautomerase/MIF"/>
    <property type="match status" value="1"/>
</dbReference>
<keyword evidence="1" id="KW-0413">Isomerase</keyword>
<name>A0A542ZRM2_9ACTN</name>
<proteinExistence type="predicted"/>
<evidence type="ECO:0000259" key="2">
    <source>
        <dbReference type="Pfam" id="PF01361"/>
    </source>
</evidence>
<dbReference type="Pfam" id="PF01361">
    <property type="entry name" value="Tautomerase"/>
    <property type="match status" value="1"/>
</dbReference>
<protein>
    <submittedName>
        <fullName evidence="3">4-oxalocrotonate tautomerase</fullName>
    </submittedName>
</protein>
<dbReference type="AlphaFoldDB" id="A0A542ZRM2"/>
<organism evidence="3 4">
    <name type="scientific">Propioniferax innocua</name>
    <dbReference type="NCBI Taxonomy" id="1753"/>
    <lineage>
        <taxon>Bacteria</taxon>
        <taxon>Bacillati</taxon>
        <taxon>Actinomycetota</taxon>
        <taxon>Actinomycetes</taxon>
        <taxon>Propionibacteriales</taxon>
        <taxon>Propionibacteriaceae</taxon>
        <taxon>Propioniferax</taxon>
    </lineage>
</organism>
<feature type="domain" description="4-oxalocrotonate tautomerase-like" evidence="2">
    <location>
        <begin position="2"/>
        <end position="59"/>
    </location>
</feature>
<dbReference type="GO" id="GO:0016853">
    <property type="term" value="F:isomerase activity"/>
    <property type="evidence" value="ECO:0007669"/>
    <property type="project" value="UniProtKB-KW"/>
</dbReference>
<dbReference type="InterPro" id="IPR004370">
    <property type="entry name" value="4-OT-like_dom"/>
</dbReference>
<accession>A0A542ZRM2</accession>
<keyword evidence="4" id="KW-1185">Reference proteome</keyword>
<evidence type="ECO:0000256" key="1">
    <source>
        <dbReference type="ARBA" id="ARBA00023235"/>
    </source>
</evidence>
<comment type="caution">
    <text evidence="3">The sequence shown here is derived from an EMBL/GenBank/DDBJ whole genome shotgun (WGS) entry which is preliminary data.</text>
</comment>
<dbReference type="Gene3D" id="3.30.429.10">
    <property type="entry name" value="Macrophage Migration Inhibitory Factor"/>
    <property type="match status" value="1"/>
</dbReference>
<dbReference type="Proteomes" id="UP000316196">
    <property type="component" value="Unassembled WGS sequence"/>
</dbReference>
<dbReference type="RefSeq" id="WP_142092756.1">
    <property type="nucleotide sequence ID" value="NZ_BAAAMD010000001.1"/>
</dbReference>
<dbReference type="OrthoDB" id="4965437at2"/>
<dbReference type="EMBL" id="VFOR01000001">
    <property type="protein sequence ID" value="TQL62982.1"/>
    <property type="molecule type" value="Genomic_DNA"/>
</dbReference>